<keyword evidence="5 6" id="KW-0378">Hydrolase</keyword>
<evidence type="ECO:0000259" key="7">
    <source>
        <dbReference type="PROSITE" id="PS51462"/>
    </source>
</evidence>
<dbReference type="EMBL" id="BMIJ01000003">
    <property type="protein sequence ID" value="GGB90803.1"/>
    <property type="molecule type" value="Genomic_DNA"/>
</dbReference>
<comment type="cofactor">
    <cofactor evidence="1 6">
        <name>Mg(2+)</name>
        <dbReference type="ChEBI" id="CHEBI:18420"/>
    </cofactor>
</comment>
<organism evidence="8 9">
    <name type="scientific">Marinobacterium zhoushanense</name>
    <dbReference type="NCBI Taxonomy" id="1679163"/>
    <lineage>
        <taxon>Bacteria</taxon>
        <taxon>Pseudomonadati</taxon>
        <taxon>Pseudomonadota</taxon>
        <taxon>Gammaproteobacteria</taxon>
        <taxon>Oceanospirillales</taxon>
        <taxon>Oceanospirillaceae</taxon>
        <taxon>Marinobacterium</taxon>
    </lineage>
</organism>
<gene>
    <name evidence="6" type="primary">nudJ</name>
    <name evidence="8" type="ORF">GCM10011352_16050</name>
</gene>
<dbReference type="PANTHER" id="PTHR43222">
    <property type="entry name" value="NUDIX HYDROLASE 23"/>
    <property type="match status" value="1"/>
</dbReference>
<keyword evidence="6" id="KW-0460">Magnesium</keyword>
<dbReference type="PANTHER" id="PTHR43222:SF11">
    <property type="entry name" value="PHOSPHATASE NUDJ"/>
    <property type="match status" value="1"/>
</dbReference>
<evidence type="ECO:0000313" key="9">
    <source>
        <dbReference type="Proteomes" id="UP000629025"/>
    </source>
</evidence>
<dbReference type="InterPro" id="IPR020084">
    <property type="entry name" value="NUDIX_hydrolase_CS"/>
</dbReference>
<evidence type="ECO:0000256" key="6">
    <source>
        <dbReference type="RuleBase" id="RU364043"/>
    </source>
</evidence>
<feature type="domain" description="Nudix hydrolase" evidence="7">
    <location>
        <begin position="4"/>
        <end position="131"/>
    </location>
</feature>
<comment type="caution">
    <text evidence="8">The sequence shown here is derived from an EMBL/GenBank/DDBJ whole genome shotgun (WGS) entry which is preliminary data.</text>
</comment>
<dbReference type="SUPFAM" id="SSF55811">
    <property type="entry name" value="Nudix"/>
    <property type="match status" value="1"/>
</dbReference>
<accession>A0ABQ1KC98</accession>
<comment type="subunit">
    <text evidence="3 6">Monomer.</text>
</comment>
<keyword evidence="9" id="KW-1185">Reference proteome</keyword>
<dbReference type="CDD" id="cd03675">
    <property type="entry name" value="NUDIX_Hydrolase"/>
    <property type="match status" value="1"/>
</dbReference>
<evidence type="ECO:0000256" key="1">
    <source>
        <dbReference type="ARBA" id="ARBA00001946"/>
    </source>
</evidence>
<dbReference type="Gene3D" id="3.90.79.10">
    <property type="entry name" value="Nucleoside Triphosphate Pyrophosphohydrolase"/>
    <property type="match status" value="1"/>
</dbReference>
<evidence type="ECO:0000313" key="8">
    <source>
        <dbReference type="EMBL" id="GGB90803.1"/>
    </source>
</evidence>
<comment type="similarity">
    <text evidence="2 6">Belongs to the Nudix hydrolase family. NudJ subfamily.</text>
</comment>
<dbReference type="Pfam" id="PF00293">
    <property type="entry name" value="NUDIX"/>
    <property type="match status" value="1"/>
</dbReference>
<proteinExistence type="inferred from homology"/>
<sequence>MRWTPHATVATIVEDSGRFLIVEEEAGNSLVLNQPAGHLEEDESFLDAARRETLEETGWHVEPEHLLGLYVYKAPSNGVTYHRACFIARAVGQDPHRQLDEGIVRALWMTRDEIAANADRLRSQLVLKCIDDYLAGTRFPLSLIHEP</sequence>
<dbReference type="InterPro" id="IPR033713">
    <property type="entry name" value="NudJ"/>
</dbReference>
<name>A0ABQ1KC98_9GAMM</name>
<evidence type="ECO:0000256" key="3">
    <source>
        <dbReference type="ARBA" id="ARBA00011245"/>
    </source>
</evidence>
<dbReference type="RefSeq" id="WP_188747120.1">
    <property type="nucleotide sequence ID" value="NZ_BMIJ01000003.1"/>
</dbReference>
<dbReference type="GO" id="GO:0016787">
    <property type="term" value="F:hydrolase activity"/>
    <property type="evidence" value="ECO:0007669"/>
    <property type="project" value="UniProtKB-KW"/>
</dbReference>
<dbReference type="EC" id="3.6.1.-" evidence="6"/>
<protein>
    <recommendedName>
        <fullName evidence="4 6">Phosphatase NudJ</fullName>
        <ecNumber evidence="6">3.6.1.-</ecNumber>
    </recommendedName>
</protein>
<evidence type="ECO:0000256" key="4">
    <source>
        <dbReference type="ARBA" id="ARBA00015552"/>
    </source>
</evidence>
<evidence type="ECO:0000256" key="5">
    <source>
        <dbReference type="ARBA" id="ARBA00022801"/>
    </source>
</evidence>
<dbReference type="PROSITE" id="PS00893">
    <property type="entry name" value="NUDIX_BOX"/>
    <property type="match status" value="1"/>
</dbReference>
<reference evidence="9" key="1">
    <citation type="journal article" date="2019" name="Int. J. Syst. Evol. Microbiol.">
        <title>The Global Catalogue of Microorganisms (GCM) 10K type strain sequencing project: providing services to taxonomists for standard genome sequencing and annotation.</title>
        <authorList>
            <consortium name="The Broad Institute Genomics Platform"/>
            <consortium name="The Broad Institute Genome Sequencing Center for Infectious Disease"/>
            <person name="Wu L."/>
            <person name="Ma J."/>
        </authorList>
    </citation>
    <scope>NUCLEOTIDE SEQUENCE [LARGE SCALE GENOMIC DNA]</scope>
    <source>
        <strain evidence="9">CGMCC 1.15341</strain>
    </source>
</reference>
<dbReference type="InterPro" id="IPR015797">
    <property type="entry name" value="NUDIX_hydrolase-like_dom_sf"/>
</dbReference>
<dbReference type="PROSITE" id="PS51462">
    <property type="entry name" value="NUDIX"/>
    <property type="match status" value="1"/>
</dbReference>
<dbReference type="Proteomes" id="UP000629025">
    <property type="component" value="Unassembled WGS sequence"/>
</dbReference>
<evidence type="ECO:0000256" key="2">
    <source>
        <dbReference type="ARBA" id="ARBA00007608"/>
    </source>
</evidence>
<dbReference type="InterPro" id="IPR000086">
    <property type="entry name" value="NUDIX_hydrolase_dom"/>
</dbReference>